<dbReference type="Proteomes" id="UP000199423">
    <property type="component" value="Unassembled WGS sequence"/>
</dbReference>
<gene>
    <name evidence="2" type="ORF">SAMN04488557_1397</name>
</gene>
<dbReference type="OrthoDB" id="9888836at2"/>
<dbReference type="InterPro" id="IPR036736">
    <property type="entry name" value="ACP-like_sf"/>
</dbReference>
<name>A0A1I7N5W4_9HYPH</name>
<reference evidence="3" key="1">
    <citation type="submission" date="2016-10" db="EMBL/GenBank/DDBJ databases">
        <authorList>
            <person name="Varghese N."/>
            <person name="Submissions S."/>
        </authorList>
    </citation>
    <scope>NUCLEOTIDE SEQUENCE [LARGE SCALE GENOMIC DNA]</scope>
    <source>
        <strain evidence="3">DSM 1565</strain>
    </source>
</reference>
<protein>
    <submittedName>
        <fullName evidence="2">Phosphopantetheine attachment site</fullName>
    </submittedName>
</protein>
<dbReference type="InterPro" id="IPR009081">
    <property type="entry name" value="PP-bd_ACP"/>
</dbReference>
<evidence type="ECO:0000259" key="1">
    <source>
        <dbReference type="PROSITE" id="PS50075"/>
    </source>
</evidence>
<evidence type="ECO:0000313" key="2">
    <source>
        <dbReference type="EMBL" id="SFV30045.1"/>
    </source>
</evidence>
<dbReference type="AlphaFoldDB" id="A0A1I7N5W4"/>
<dbReference type="EMBL" id="FPCH01000001">
    <property type="protein sequence ID" value="SFV30045.1"/>
    <property type="molecule type" value="Genomic_DNA"/>
</dbReference>
<sequence>MNPDIISVVIDKLRKLSPEKASDLTVKNAQFITLQSLDLDSLDTLQLAMDIEDALGMNIEIVNFPATLTIGQLSEHLAEMRAELREPA</sequence>
<accession>A0A1I7N5W4</accession>
<feature type="domain" description="Carrier" evidence="1">
    <location>
        <begin position="1"/>
        <end position="81"/>
    </location>
</feature>
<dbReference type="RefSeq" id="WP_092865919.1">
    <property type="nucleotide sequence ID" value="NZ_FPCH01000001.1"/>
</dbReference>
<evidence type="ECO:0000313" key="3">
    <source>
        <dbReference type="Proteomes" id="UP000199423"/>
    </source>
</evidence>
<proteinExistence type="predicted"/>
<keyword evidence="3" id="KW-1185">Reference proteome</keyword>
<organism evidence="2 3">
    <name type="scientific">Hyphomicrobium facile</name>
    <dbReference type="NCBI Taxonomy" id="51670"/>
    <lineage>
        <taxon>Bacteria</taxon>
        <taxon>Pseudomonadati</taxon>
        <taxon>Pseudomonadota</taxon>
        <taxon>Alphaproteobacteria</taxon>
        <taxon>Hyphomicrobiales</taxon>
        <taxon>Hyphomicrobiaceae</taxon>
        <taxon>Hyphomicrobium</taxon>
    </lineage>
</organism>
<dbReference type="PROSITE" id="PS50075">
    <property type="entry name" value="CARRIER"/>
    <property type="match status" value="1"/>
</dbReference>
<dbReference type="Pfam" id="PF00550">
    <property type="entry name" value="PP-binding"/>
    <property type="match status" value="1"/>
</dbReference>
<dbReference type="SUPFAM" id="SSF47336">
    <property type="entry name" value="ACP-like"/>
    <property type="match status" value="1"/>
</dbReference>
<dbReference type="Gene3D" id="1.10.1200.10">
    <property type="entry name" value="ACP-like"/>
    <property type="match status" value="1"/>
</dbReference>